<evidence type="ECO:0000313" key="1">
    <source>
        <dbReference type="EMBL" id="KAK9687034.1"/>
    </source>
</evidence>
<dbReference type="Proteomes" id="UP001458880">
    <property type="component" value="Unassembled WGS sequence"/>
</dbReference>
<dbReference type="AlphaFoldDB" id="A0AAW1ICA2"/>
<keyword evidence="2" id="KW-1185">Reference proteome</keyword>
<dbReference type="EMBL" id="JASPKY010000666">
    <property type="protein sequence ID" value="KAK9687034.1"/>
    <property type="molecule type" value="Genomic_DNA"/>
</dbReference>
<sequence length="75" mass="8156">MDVEPPGVPTTIYDIAGVVGKAFPLAVAPSNIIKGFERSGIYPFNSDIFGESEFLSSYVIDRVQEPERPSDVPEP</sequence>
<name>A0AAW1ICA2_POPJA</name>
<proteinExistence type="predicted"/>
<accession>A0AAW1ICA2</accession>
<comment type="caution">
    <text evidence="1">The sequence shown here is derived from an EMBL/GenBank/DDBJ whole genome shotgun (WGS) entry which is preliminary data.</text>
</comment>
<evidence type="ECO:0000313" key="2">
    <source>
        <dbReference type="Proteomes" id="UP001458880"/>
    </source>
</evidence>
<gene>
    <name evidence="1" type="ORF">QE152_g36757</name>
</gene>
<protein>
    <submittedName>
        <fullName evidence="1">Uncharacterized protein</fullName>
    </submittedName>
</protein>
<organism evidence="1 2">
    <name type="scientific">Popillia japonica</name>
    <name type="common">Japanese beetle</name>
    <dbReference type="NCBI Taxonomy" id="7064"/>
    <lineage>
        <taxon>Eukaryota</taxon>
        <taxon>Metazoa</taxon>
        <taxon>Ecdysozoa</taxon>
        <taxon>Arthropoda</taxon>
        <taxon>Hexapoda</taxon>
        <taxon>Insecta</taxon>
        <taxon>Pterygota</taxon>
        <taxon>Neoptera</taxon>
        <taxon>Endopterygota</taxon>
        <taxon>Coleoptera</taxon>
        <taxon>Polyphaga</taxon>
        <taxon>Scarabaeiformia</taxon>
        <taxon>Scarabaeidae</taxon>
        <taxon>Rutelinae</taxon>
        <taxon>Popillia</taxon>
    </lineage>
</organism>
<reference evidence="1 2" key="1">
    <citation type="journal article" date="2024" name="BMC Genomics">
        <title>De novo assembly and annotation of Popillia japonica's genome with initial clues to its potential as an invasive pest.</title>
        <authorList>
            <person name="Cucini C."/>
            <person name="Boschi S."/>
            <person name="Funari R."/>
            <person name="Cardaioli E."/>
            <person name="Iannotti N."/>
            <person name="Marturano G."/>
            <person name="Paoli F."/>
            <person name="Bruttini M."/>
            <person name="Carapelli A."/>
            <person name="Frati F."/>
            <person name="Nardi F."/>
        </authorList>
    </citation>
    <scope>NUCLEOTIDE SEQUENCE [LARGE SCALE GENOMIC DNA]</scope>
    <source>
        <strain evidence="1">DMR45628</strain>
    </source>
</reference>